<dbReference type="AlphaFoldDB" id="A0A7W3QL73"/>
<gene>
    <name evidence="1" type="ORF">HNR61_002296</name>
</gene>
<protein>
    <submittedName>
        <fullName evidence="1">Uncharacterized protein</fullName>
    </submittedName>
</protein>
<dbReference type="Proteomes" id="UP000572680">
    <property type="component" value="Unassembled WGS sequence"/>
</dbReference>
<comment type="caution">
    <text evidence="1">The sequence shown here is derived from an EMBL/GenBank/DDBJ whole genome shotgun (WGS) entry which is preliminary data.</text>
</comment>
<accession>A0A7W3QL73</accession>
<organism evidence="1 2">
    <name type="scientific">Actinomadura namibiensis</name>
    <dbReference type="NCBI Taxonomy" id="182080"/>
    <lineage>
        <taxon>Bacteria</taxon>
        <taxon>Bacillati</taxon>
        <taxon>Actinomycetota</taxon>
        <taxon>Actinomycetes</taxon>
        <taxon>Streptosporangiales</taxon>
        <taxon>Thermomonosporaceae</taxon>
        <taxon>Actinomadura</taxon>
    </lineage>
</organism>
<dbReference type="RefSeq" id="WP_182843049.1">
    <property type="nucleotide sequence ID" value="NZ_BAAALP010000022.1"/>
</dbReference>
<name>A0A7W3QL73_ACTNM</name>
<keyword evidence="2" id="KW-1185">Reference proteome</keyword>
<dbReference type="EMBL" id="JACJIA010000002">
    <property type="protein sequence ID" value="MBA8950683.1"/>
    <property type="molecule type" value="Genomic_DNA"/>
</dbReference>
<sequence>MLRFDTAGWREVAPGTFHNDDGDGLGLYGFDLPPDLPAPLEDQDRLRRAIAAHVAASGGGLVELDVIGLDGLAAVAQIVKMRIPDQPTGVVYLGSFTVPRADRSLVLKVQCMERGVTGMRDSVVMNRFMAEHGQGRPLEEVMRMWAQHPYDPTIQGGLPRNWSEEPGWDPHFPDHPLSRARRIMHAVAPTIEIHPDFKAAPPFRG</sequence>
<reference evidence="1 2" key="1">
    <citation type="submission" date="2020-08" db="EMBL/GenBank/DDBJ databases">
        <title>Genomic Encyclopedia of Type Strains, Phase IV (KMG-IV): sequencing the most valuable type-strain genomes for metagenomic binning, comparative biology and taxonomic classification.</title>
        <authorList>
            <person name="Goeker M."/>
        </authorList>
    </citation>
    <scope>NUCLEOTIDE SEQUENCE [LARGE SCALE GENOMIC DNA]</scope>
    <source>
        <strain evidence="1 2">DSM 44197</strain>
    </source>
</reference>
<evidence type="ECO:0000313" key="1">
    <source>
        <dbReference type="EMBL" id="MBA8950683.1"/>
    </source>
</evidence>
<proteinExistence type="predicted"/>
<evidence type="ECO:0000313" key="2">
    <source>
        <dbReference type="Proteomes" id="UP000572680"/>
    </source>
</evidence>